<dbReference type="EMBL" id="JAULRT010000031">
    <property type="protein sequence ID" value="MDO3380707.1"/>
    <property type="molecule type" value="Genomic_DNA"/>
</dbReference>
<organism evidence="2 3">
    <name type="scientific">Gilvimarinus algae</name>
    <dbReference type="NCBI Taxonomy" id="3058037"/>
    <lineage>
        <taxon>Bacteria</taxon>
        <taxon>Pseudomonadati</taxon>
        <taxon>Pseudomonadota</taxon>
        <taxon>Gammaproteobacteria</taxon>
        <taxon>Cellvibrionales</taxon>
        <taxon>Cellvibrionaceae</taxon>
        <taxon>Gilvimarinus</taxon>
    </lineage>
</organism>
<dbReference type="SUPFAM" id="SSF53850">
    <property type="entry name" value="Periplasmic binding protein-like II"/>
    <property type="match status" value="1"/>
</dbReference>
<evidence type="ECO:0000256" key="1">
    <source>
        <dbReference type="SAM" id="SignalP"/>
    </source>
</evidence>
<keyword evidence="3" id="KW-1185">Reference proteome</keyword>
<proteinExistence type="predicted"/>
<dbReference type="RefSeq" id="WP_302710830.1">
    <property type="nucleotide sequence ID" value="NZ_JAULRT010000031.1"/>
</dbReference>
<evidence type="ECO:0000313" key="3">
    <source>
        <dbReference type="Proteomes" id="UP001168380"/>
    </source>
</evidence>
<protein>
    <recommendedName>
        <fullName evidence="4">Solute-binding protein family 3/N-terminal domain-containing protein</fullName>
    </recommendedName>
</protein>
<feature type="chain" id="PRO_5046666094" description="Solute-binding protein family 3/N-terminal domain-containing protein" evidence="1">
    <location>
        <begin position="28"/>
        <end position="283"/>
    </location>
</feature>
<reference evidence="2" key="1">
    <citation type="submission" date="2023-07" db="EMBL/GenBank/DDBJ databases">
        <title>Gilvimarinus algae sp. nov., isolated from the surface of Kelp.</title>
        <authorList>
            <person name="Sun Y.Y."/>
            <person name="Gong Y."/>
            <person name="Du Z.J."/>
        </authorList>
    </citation>
    <scope>NUCLEOTIDE SEQUENCE</scope>
    <source>
        <strain evidence="2">SDUM040014</strain>
    </source>
</reference>
<comment type="caution">
    <text evidence="2">The sequence shown here is derived from an EMBL/GenBank/DDBJ whole genome shotgun (WGS) entry which is preliminary data.</text>
</comment>
<keyword evidence="1" id="KW-0732">Signal</keyword>
<accession>A0ABT8T994</accession>
<evidence type="ECO:0000313" key="2">
    <source>
        <dbReference type="EMBL" id="MDO3380707.1"/>
    </source>
</evidence>
<evidence type="ECO:0008006" key="4">
    <source>
        <dbReference type="Google" id="ProtNLM"/>
    </source>
</evidence>
<feature type="signal peptide" evidence="1">
    <location>
        <begin position="1"/>
        <end position="27"/>
    </location>
</feature>
<dbReference type="Proteomes" id="UP001168380">
    <property type="component" value="Unassembled WGS sequence"/>
</dbReference>
<gene>
    <name evidence="2" type="ORF">QWI16_00895</name>
</gene>
<sequence length="283" mass="31265">MLNSRNSLARLCLGVLLLLVLPLSAAATNDTQGPEYVLWVGGNAPGRAQREVEVITAALERTRAEFGPYQLAVSSEPLAAGTWRQQLTEGERIHIVPTPYLDFPEEDLTLIPVPISGGLLGYRNLVVRRDRLEEFSGIDDAAGLRHKEAGQGRDWPDMWVYEANGLPVTGAEDLPQLVAMLEAGDIDYLPLGVEESESIIQKFASDPQSLSIVPNLLIYYPLSSFPVVTNKKPQLIERLSAGLEAMHTDGTLRLEDLSDRRHPQRPLCQVIKLENPSRLFPVL</sequence>
<name>A0ABT8T994_9GAMM</name>